<dbReference type="InterPro" id="IPR041426">
    <property type="entry name" value="Mos1_HTH"/>
</dbReference>
<sequence length="211" mass="24272">MEKSEIRVFLRYYRKQGFNATAAAKKISEVEGYNVVSDRTARLVQTIQRRRHGPRGQDVLKSNFEGVIHFDFVPNGRTSDADLYYTPLDRMYAAIGKKYPALINQTRVPLQQGNAKPRTAKQTKEKIKTLDAIELLPDPANSLHIVSHDYHLFRSMAHFLRGRSLNDLDDVENGCREFFASMNKERYRSGIAQLADRWVQAIDSNGLYFET</sequence>
<dbReference type="WBParaSite" id="BXY_0017700.1">
    <property type="protein sequence ID" value="BXY_0017700.1"/>
    <property type="gene ID" value="BXY_0017700"/>
</dbReference>
<proteinExistence type="predicted"/>
<dbReference type="Gene3D" id="3.30.420.10">
    <property type="entry name" value="Ribonuclease H-like superfamily/Ribonuclease H"/>
    <property type="match status" value="1"/>
</dbReference>
<organism evidence="3 5">
    <name type="scientific">Bursaphelenchus xylophilus</name>
    <name type="common">Pinewood nematode worm</name>
    <name type="synonym">Aphelenchoides xylophilus</name>
    <dbReference type="NCBI Taxonomy" id="6326"/>
    <lineage>
        <taxon>Eukaryota</taxon>
        <taxon>Metazoa</taxon>
        <taxon>Ecdysozoa</taxon>
        <taxon>Nematoda</taxon>
        <taxon>Chromadorea</taxon>
        <taxon>Rhabditida</taxon>
        <taxon>Tylenchina</taxon>
        <taxon>Tylenchomorpha</taxon>
        <taxon>Aphelenchoidea</taxon>
        <taxon>Aphelenchoididae</taxon>
        <taxon>Bursaphelenchus</taxon>
    </lineage>
</organism>
<evidence type="ECO:0000313" key="4">
    <source>
        <dbReference type="Proteomes" id="UP000659654"/>
    </source>
</evidence>
<dbReference type="PANTHER" id="PTHR46060:SF3">
    <property type="entry name" value="PROTEIN GVQW3"/>
    <property type="match status" value="1"/>
</dbReference>
<gene>
    <name evidence="2" type="ORF">BXYJ_LOCUS2514</name>
</gene>
<evidence type="ECO:0000313" key="5">
    <source>
        <dbReference type="WBParaSite" id="BXY_0017700.1"/>
    </source>
</evidence>
<reference evidence="5" key="1">
    <citation type="submission" date="2016-11" db="UniProtKB">
        <authorList>
            <consortium name="WormBaseParasite"/>
        </authorList>
    </citation>
    <scope>IDENTIFICATION</scope>
</reference>
<dbReference type="AlphaFoldDB" id="A0A1I7RHJ9"/>
<feature type="domain" description="Mos1 transposase HTH" evidence="1">
    <location>
        <begin position="3"/>
        <end position="42"/>
    </location>
</feature>
<dbReference type="EMBL" id="CAJFCV020000001">
    <property type="protein sequence ID" value="CAG9088716.1"/>
    <property type="molecule type" value="Genomic_DNA"/>
</dbReference>
<evidence type="ECO:0000313" key="2">
    <source>
        <dbReference type="EMBL" id="CAD5211609.1"/>
    </source>
</evidence>
<dbReference type="Proteomes" id="UP000582659">
    <property type="component" value="Unassembled WGS sequence"/>
</dbReference>
<name>A0A1I7RHJ9_BURXY</name>
<dbReference type="Proteomes" id="UP000095284">
    <property type="component" value="Unplaced"/>
</dbReference>
<protein>
    <submittedName>
        <fullName evidence="2">(pine wood nematode) hypothetical protein</fullName>
    </submittedName>
</protein>
<dbReference type="Pfam" id="PF17906">
    <property type="entry name" value="HTH_48"/>
    <property type="match status" value="1"/>
</dbReference>
<dbReference type="GO" id="GO:0003676">
    <property type="term" value="F:nucleic acid binding"/>
    <property type="evidence" value="ECO:0007669"/>
    <property type="project" value="InterPro"/>
</dbReference>
<dbReference type="InterPro" id="IPR036397">
    <property type="entry name" value="RNaseH_sf"/>
</dbReference>
<dbReference type="Proteomes" id="UP000659654">
    <property type="component" value="Unassembled WGS sequence"/>
</dbReference>
<dbReference type="PANTHER" id="PTHR46060">
    <property type="entry name" value="MARINER MOS1 TRANSPOSASE-LIKE PROTEIN"/>
    <property type="match status" value="1"/>
</dbReference>
<dbReference type="EMBL" id="CAJFDI010000001">
    <property type="protein sequence ID" value="CAD5211609.1"/>
    <property type="molecule type" value="Genomic_DNA"/>
</dbReference>
<accession>A0A1I7RHJ9</accession>
<keyword evidence="4" id="KW-1185">Reference proteome</keyword>
<evidence type="ECO:0000259" key="1">
    <source>
        <dbReference type="Pfam" id="PF17906"/>
    </source>
</evidence>
<dbReference type="SMR" id="A0A1I7RHJ9"/>
<reference evidence="2" key="2">
    <citation type="submission" date="2020-09" db="EMBL/GenBank/DDBJ databases">
        <authorList>
            <person name="Kikuchi T."/>
        </authorList>
    </citation>
    <scope>NUCLEOTIDE SEQUENCE</scope>
    <source>
        <strain evidence="2">Ka4C1</strain>
    </source>
</reference>
<dbReference type="InterPro" id="IPR052709">
    <property type="entry name" value="Transposase-MT_Hybrid"/>
</dbReference>
<dbReference type="OrthoDB" id="9970333at2759"/>
<evidence type="ECO:0000313" key="3">
    <source>
        <dbReference type="Proteomes" id="UP000095284"/>
    </source>
</evidence>